<dbReference type="EMBL" id="BARV01003615">
    <property type="protein sequence ID" value="GAI09423.1"/>
    <property type="molecule type" value="Genomic_DNA"/>
</dbReference>
<organism evidence="1">
    <name type="scientific">marine sediment metagenome</name>
    <dbReference type="NCBI Taxonomy" id="412755"/>
    <lineage>
        <taxon>unclassified sequences</taxon>
        <taxon>metagenomes</taxon>
        <taxon>ecological metagenomes</taxon>
    </lineage>
</organism>
<name>X1KRV7_9ZZZZ</name>
<sequence>MPDPKKNKGRTIKVKGRVIISDVRGHRVEIDNPEIRVGQKVHLRKRGRLESG</sequence>
<comment type="caution">
    <text evidence="1">The sequence shown here is derived from an EMBL/GenBank/DDBJ whole genome shotgun (WGS) entry which is preliminary data.</text>
</comment>
<accession>X1KRV7</accession>
<dbReference type="AlphaFoldDB" id="X1KRV7"/>
<reference evidence="1" key="1">
    <citation type="journal article" date="2014" name="Front. Microbiol.">
        <title>High frequency of phylogenetically diverse reductive dehalogenase-homologous genes in deep subseafloor sedimentary metagenomes.</title>
        <authorList>
            <person name="Kawai M."/>
            <person name="Futagami T."/>
            <person name="Toyoda A."/>
            <person name="Takaki Y."/>
            <person name="Nishi S."/>
            <person name="Hori S."/>
            <person name="Arai W."/>
            <person name="Tsubouchi T."/>
            <person name="Morono Y."/>
            <person name="Uchiyama I."/>
            <person name="Ito T."/>
            <person name="Fujiyama A."/>
            <person name="Inagaki F."/>
            <person name="Takami H."/>
        </authorList>
    </citation>
    <scope>NUCLEOTIDE SEQUENCE</scope>
    <source>
        <strain evidence="1">Expedition CK06-06</strain>
    </source>
</reference>
<evidence type="ECO:0000313" key="1">
    <source>
        <dbReference type="EMBL" id="GAI09423.1"/>
    </source>
</evidence>
<proteinExistence type="predicted"/>
<gene>
    <name evidence="1" type="ORF">S06H3_08535</name>
</gene>
<protein>
    <submittedName>
        <fullName evidence="1">Uncharacterized protein</fullName>
    </submittedName>
</protein>